<feature type="compositionally biased region" description="Polar residues" evidence="2">
    <location>
        <begin position="1182"/>
        <end position="1213"/>
    </location>
</feature>
<name>A0AAV0CI68_9ASTE</name>
<dbReference type="GO" id="GO:0072318">
    <property type="term" value="P:clathrin coat disassembly"/>
    <property type="evidence" value="ECO:0007669"/>
    <property type="project" value="TreeGrafter"/>
</dbReference>
<feature type="region of interest" description="Disordered" evidence="2">
    <location>
        <begin position="417"/>
        <end position="450"/>
    </location>
</feature>
<evidence type="ECO:0000313" key="3">
    <source>
        <dbReference type="EMBL" id="CAH9078118.1"/>
    </source>
</evidence>
<feature type="compositionally biased region" description="Basic and acidic residues" evidence="2">
    <location>
        <begin position="880"/>
        <end position="892"/>
    </location>
</feature>
<feature type="compositionally biased region" description="Polar residues" evidence="2">
    <location>
        <begin position="276"/>
        <end position="295"/>
    </location>
</feature>
<feature type="region of interest" description="Disordered" evidence="2">
    <location>
        <begin position="1002"/>
        <end position="1072"/>
    </location>
</feature>
<organism evidence="3 4">
    <name type="scientific">Cuscuta epithymum</name>
    <dbReference type="NCBI Taxonomy" id="186058"/>
    <lineage>
        <taxon>Eukaryota</taxon>
        <taxon>Viridiplantae</taxon>
        <taxon>Streptophyta</taxon>
        <taxon>Embryophyta</taxon>
        <taxon>Tracheophyta</taxon>
        <taxon>Spermatophyta</taxon>
        <taxon>Magnoliopsida</taxon>
        <taxon>eudicotyledons</taxon>
        <taxon>Gunneridae</taxon>
        <taxon>Pentapetalae</taxon>
        <taxon>asterids</taxon>
        <taxon>lamiids</taxon>
        <taxon>Solanales</taxon>
        <taxon>Convolvulaceae</taxon>
        <taxon>Cuscuteae</taxon>
        <taxon>Cuscuta</taxon>
        <taxon>Cuscuta subgen. Cuscuta</taxon>
    </lineage>
</organism>
<dbReference type="InterPro" id="IPR036869">
    <property type="entry name" value="J_dom_sf"/>
</dbReference>
<dbReference type="Gene3D" id="1.10.287.110">
    <property type="entry name" value="DnaJ domain"/>
    <property type="match status" value="1"/>
</dbReference>
<protein>
    <recommendedName>
        <fullName evidence="5">J domain-containing protein</fullName>
    </recommendedName>
</protein>
<feature type="compositionally biased region" description="Pro residues" evidence="2">
    <location>
        <begin position="204"/>
        <end position="224"/>
    </location>
</feature>
<evidence type="ECO:0008006" key="5">
    <source>
        <dbReference type="Google" id="ProtNLM"/>
    </source>
</evidence>
<dbReference type="SUPFAM" id="SSF46565">
    <property type="entry name" value="Chaperone J-domain"/>
    <property type="match status" value="1"/>
</dbReference>
<feature type="region of interest" description="Disordered" evidence="2">
    <location>
        <begin position="1181"/>
        <end position="1215"/>
    </location>
</feature>
<dbReference type="PANTHER" id="PTHR23172:SF87">
    <property type="entry name" value="CHAPERONE DNAJ-DOMAIN SUPERFAMILY PROTEIN"/>
    <property type="match status" value="1"/>
</dbReference>
<evidence type="ECO:0000256" key="1">
    <source>
        <dbReference type="ARBA" id="ARBA00023054"/>
    </source>
</evidence>
<feature type="region of interest" description="Disordered" evidence="2">
    <location>
        <begin position="534"/>
        <end position="555"/>
    </location>
</feature>
<comment type="caution">
    <text evidence="3">The sequence shown here is derived from an EMBL/GenBank/DDBJ whole genome shotgun (WGS) entry which is preliminary data.</text>
</comment>
<proteinExistence type="predicted"/>
<gene>
    <name evidence="3" type="ORF">CEPIT_LOCUS6440</name>
</gene>
<accession>A0AAV0CI68</accession>
<feature type="region of interest" description="Disordered" evidence="2">
    <location>
        <begin position="1093"/>
        <end position="1144"/>
    </location>
</feature>
<keyword evidence="4" id="KW-1185">Reference proteome</keyword>
<feature type="region of interest" description="Disordered" evidence="2">
    <location>
        <begin position="829"/>
        <end position="898"/>
    </location>
</feature>
<feature type="compositionally biased region" description="Basic and acidic residues" evidence="2">
    <location>
        <begin position="696"/>
        <end position="707"/>
    </location>
</feature>
<feature type="compositionally biased region" description="Basic and acidic residues" evidence="2">
    <location>
        <begin position="619"/>
        <end position="677"/>
    </location>
</feature>
<dbReference type="PANTHER" id="PTHR23172">
    <property type="entry name" value="AUXILIN/CYCLIN G-ASSOCIATED KINASE-RELATED"/>
    <property type="match status" value="1"/>
</dbReference>
<feature type="compositionally biased region" description="Polar residues" evidence="2">
    <location>
        <begin position="115"/>
        <end position="149"/>
    </location>
</feature>
<reference evidence="3" key="1">
    <citation type="submission" date="2022-07" db="EMBL/GenBank/DDBJ databases">
        <authorList>
            <person name="Macas J."/>
            <person name="Novak P."/>
            <person name="Neumann P."/>
        </authorList>
    </citation>
    <scope>NUCLEOTIDE SEQUENCE</scope>
</reference>
<dbReference type="Proteomes" id="UP001152523">
    <property type="component" value="Unassembled WGS sequence"/>
</dbReference>
<feature type="compositionally biased region" description="Polar residues" evidence="2">
    <location>
        <begin position="782"/>
        <end position="792"/>
    </location>
</feature>
<feature type="compositionally biased region" description="Basic and acidic residues" evidence="2">
    <location>
        <begin position="1051"/>
        <end position="1072"/>
    </location>
</feature>
<dbReference type="GO" id="GO:0072583">
    <property type="term" value="P:clathrin-dependent endocytosis"/>
    <property type="evidence" value="ECO:0007669"/>
    <property type="project" value="TreeGrafter"/>
</dbReference>
<feature type="compositionally biased region" description="Basic and acidic residues" evidence="2">
    <location>
        <begin position="430"/>
        <end position="447"/>
    </location>
</feature>
<keyword evidence="1" id="KW-0175">Coiled coil</keyword>
<dbReference type="GO" id="GO:0031982">
    <property type="term" value="C:vesicle"/>
    <property type="evidence" value="ECO:0007669"/>
    <property type="project" value="TreeGrafter"/>
</dbReference>
<feature type="region of interest" description="Disordered" evidence="2">
    <location>
        <begin position="199"/>
        <end position="303"/>
    </location>
</feature>
<evidence type="ECO:0000256" key="2">
    <source>
        <dbReference type="SAM" id="MobiDB-lite"/>
    </source>
</evidence>
<feature type="region of interest" description="Disordered" evidence="2">
    <location>
        <begin position="112"/>
        <end position="155"/>
    </location>
</feature>
<feature type="region of interest" description="Disordered" evidence="2">
    <location>
        <begin position="335"/>
        <end position="376"/>
    </location>
</feature>
<feature type="region of interest" description="Disordered" evidence="2">
    <location>
        <begin position="619"/>
        <end position="681"/>
    </location>
</feature>
<sequence length="1352" mass="150200">MESLSRPSHRRKLNSAANGVSFSAKNAYDDVFSSTPKKRGPGPTRPVWDYAEIFGPSRGSSIPVLDLSVLEDRAGASVEDFRSSKIDYSNIFGGFADEDIALPYEDVIAKRGKQRSSSQAKTRSQESNHFSTSNETNEAFTCDSSSDQSFDGEKRVNMSYNKTSIQGTEDGLNGMTRIAQLHAVPGFTFFIDETARLKTTDGIEPPPPSPPPPSPPPPSPPLPPLHVKHDKKSFSGEIAKSYSLDGFNFSGNLSNPESVPSKVTNPPSSLDDETNLRTQTKSKSKQGVNSASPLSSDEELDVNSDAAVSAAALKRAMEKAQESIRLAKELMERYKEGIPGHQKQRSSKVGDDKQDCIKGNNSKNMKGKNTDSPNHHAIRNGDIASCLKQCEELSINGDHNSETLFFEMLNATKHEKWTVTSQHGKKKNKDTKVISEKGPDPRGKEFSGRTGQLGVNVRNLDSEEQAVASVKMNVLHGSCIPVLVMAKPGKSENMNVNNEFELSKERGGSSNDLENLEKMQDNDKDENFMAQELENDARDDGFEKPSKSEKEKLEHVECDELQKEVEVVPNCEKITRRVRKTWNKRETEFEHRGNGIDFWFEIEESCEGSHQVFQVGGKDGVRSNRVDMPDINVSKETERLDEDHVRQSDEVQEPETHALESSEKKTDEEEEHARVEESVQEIFTDEVSDCIQIEKTDERHENQHIEANKAAGEESEYVEVETDTDDEYQDINLTQSGDEEFESKDKEYQESTVILNREEETACAQSGANEVTLEAEDEVKTHLTSASNSGESCSLHEIGEECTSPTKEVSLETNEQNISYKENEGLQGITDIFSKEPGSNGGLQSAHESDICQDEQNERQDTSDDLYCDASGESIASMAHEQEIPNEKEGSRTDSLIPENLIQTHESVEFEKDGMASNTPDENVIGCNSDDEPKIQTPEEVIGLGEQIISENGKESEFPSNAFNGEYWRVDESAGDDETIKEADSVYDDEAYKEFVAIGKESSPAVNQKEQEPSHVPLTKNEESTVGYEEDKKIAVPEEHEVKKSGGKGGGDNKDQYSKVGVDKKERERDRERIVVERAIREARERAFAEARERAAVERATAEVRQRAMTEAREKAGKSSSSSAGNNKQSVGKASSEAKLRAERAAVERATAEARERALEKAMSLKSTAEVKVVAEKLGGNTKYSGASSQENGLKHSLSSSDLERISATNGSAQRRKAILERHQRITERAAKALAEKNMRDLLAQKEQAERNRLAQSLDAEIKRWASGKEGNLRALLSTLQYILGPDSGWQPISLTEIITTSAVKKGYRKATLCVHPDKLQQRRASIQQKYICEKVFDMLKAAWNKFNSEER</sequence>
<feature type="region of interest" description="Disordered" evidence="2">
    <location>
        <begin position="782"/>
        <end position="810"/>
    </location>
</feature>
<feature type="compositionally biased region" description="Basic and acidic residues" evidence="2">
    <location>
        <begin position="1029"/>
        <end position="1044"/>
    </location>
</feature>
<feature type="region of interest" description="Disordered" evidence="2">
    <location>
        <begin position="913"/>
        <end position="935"/>
    </location>
</feature>
<evidence type="ECO:0000313" key="4">
    <source>
        <dbReference type="Proteomes" id="UP001152523"/>
    </source>
</evidence>
<dbReference type="GO" id="GO:0030276">
    <property type="term" value="F:clathrin binding"/>
    <property type="evidence" value="ECO:0007669"/>
    <property type="project" value="TreeGrafter"/>
</dbReference>
<feature type="compositionally biased region" description="Acidic residues" evidence="2">
    <location>
        <begin position="713"/>
        <end position="727"/>
    </location>
</feature>
<dbReference type="EMBL" id="CAMAPF010000031">
    <property type="protein sequence ID" value="CAH9078118.1"/>
    <property type="molecule type" value="Genomic_DNA"/>
</dbReference>
<dbReference type="FunFam" id="1.10.287.110:FF:000009">
    <property type="entry name" value="Auxilin-related protein 1"/>
    <property type="match status" value="1"/>
</dbReference>
<feature type="compositionally biased region" description="Polar residues" evidence="2">
    <location>
        <begin position="249"/>
        <end position="268"/>
    </location>
</feature>
<feature type="region of interest" description="Disordered" evidence="2">
    <location>
        <begin position="696"/>
        <end position="727"/>
    </location>
</feature>
<feature type="compositionally biased region" description="Basic and acidic residues" evidence="2">
    <location>
        <begin position="1093"/>
        <end position="1117"/>
    </location>
</feature>
<dbReference type="GO" id="GO:0005737">
    <property type="term" value="C:cytoplasm"/>
    <property type="evidence" value="ECO:0007669"/>
    <property type="project" value="TreeGrafter"/>
</dbReference>
<feature type="compositionally biased region" description="Low complexity" evidence="2">
    <location>
        <begin position="1118"/>
        <end position="1128"/>
    </location>
</feature>
<feature type="compositionally biased region" description="Basic and acidic residues" evidence="2">
    <location>
        <begin position="535"/>
        <end position="555"/>
    </location>
</feature>